<organism evidence="2 3">
    <name type="scientific">Streptomyces heilongjiangensis</name>
    <dbReference type="NCBI Taxonomy" id="945052"/>
    <lineage>
        <taxon>Bacteria</taxon>
        <taxon>Bacillati</taxon>
        <taxon>Actinomycetota</taxon>
        <taxon>Actinomycetes</taxon>
        <taxon>Kitasatosporales</taxon>
        <taxon>Streptomycetaceae</taxon>
        <taxon>Streptomyces</taxon>
    </lineage>
</organism>
<evidence type="ECO:0000256" key="1">
    <source>
        <dbReference type="SAM" id="MobiDB-lite"/>
    </source>
</evidence>
<keyword evidence="3" id="KW-1185">Reference proteome</keyword>
<reference evidence="3" key="1">
    <citation type="journal article" date="2019" name="Int. J. Syst. Evol. Microbiol.">
        <title>The Global Catalogue of Microorganisms (GCM) 10K type strain sequencing project: providing services to taxonomists for standard genome sequencing and annotation.</title>
        <authorList>
            <consortium name="The Broad Institute Genomics Platform"/>
            <consortium name="The Broad Institute Genome Sequencing Center for Infectious Disease"/>
            <person name="Wu L."/>
            <person name="Ma J."/>
        </authorList>
    </citation>
    <scope>NUCLEOTIDE SEQUENCE [LARGE SCALE GENOMIC DNA]</scope>
    <source>
        <strain evidence="3">JCM 9918</strain>
    </source>
</reference>
<dbReference type="RefSeq" id="WP_272169681.1">
    <property type="nucleotide sequence ID" value="NZ_JAQOSL010000011.1"/>
</dbReference>
<dbReference type="InterPro" id="IPR045652">
    <property type="entry name" value="DUF6397"/>
</dbReference>
<feature type="region of interest" description="Disordered" evidence="1">
    <location>
        <begin position="227"/>
        <end position="246"/>
    </location>
</feature>
<gene>
    <name evidence="2" type="ORF">ACFQGO_11290</name>
</gene>
<protein>
    <submittedName>
        <fullName evidence="2">DUF6397 family protein</fullName>
    </submittedName>
</protein>
<dbReference type="EMBL" id="JBHSNZ010000006">
    <property type="protein sequence ID" value="MFC5808086.1"/>
    <property type="molecule type" value="Genomic_DNA"/>
</dbReference>
<dbReference type="Pfam" id="PF19934">
    <property type="entry name" value="DUF6397"/>
    <property type="match status" value="1"/>
</dbReference>
<evidence type="ECO:0000313" key="2">
    <source>
        <dbReference type="EMBL" id="MFC5808086.1"/>
    </source>
</evidence>
<proteinExistence type="predicted"/>
<evidence type="ECO:0000313" key="3">
    <source>
        <dbReference type="Proteomes" id="UP001596112"/>
    </source>
</evidence>
<sequence>MSGHTITRPATPTAPTVAPVSAVSVVSAEAADRPLARSRAARELGLKPGELDLAVHLGCVRTVPDEGGGGRRVVRSEIDRLRAEEGFPRTLRARVEAVGSKDAAAILDVAPTRFVRLARLGLVTPVKFRLNRYRAVVWLYLAEELRRFAADENNAPWLTGRLPQELRVQLDSGLDLRPRNWRGRHLGFLLRHADDPWARAAAPASLLDPVHLAEVVRDPYERAHLNRHRPARADQGPPDSPAARITGTIMTADDPDEIEWLRADLRQALVEARAHRLAPRPRRKEPAPRPARNVKRPANRPETPGPAAGKRRGLLGWLTRGHPGSVDPAR</sequence>
<dbReference type="Proteomes" id="UP001596112">
    <property type="component" value="Unassembled WGS sequence"/>
</dbReference>
<accession>A0ABW1B5D0</accession>
<name>A0ABW1B5D0_9ACTN</name>
<feature type="region of interest" description="Disordered" evidence="1">
    <location>
        <begin position="274"/>
        <end position="330"/>
    </location>
</feature>
<comment type="caution">
    <text evidence="2">The sequence shown here is derived from an EMBL/GenBank/DDBJ whole genome shotgun (WGS) entry which is preliminary data.</text>
</comment>